<gene>
    <name evidence="3" type="ORF">UU65_C0008G0008</name>
</gene>
<organism evidence="3 4">
    <name type="scientific">candidate division CPR2 bacterium GW2011_GWC1_41_48</name>
    <dbReference type="NCBI Taxonomy" id="1618344"/>
    <lineage>
        <taxon>Bacteria</taxon>
        <taxon>Bacteria division CPR2</taxon>
    </lineage>
</organism>
<evidence type="ECO:0000259" key="1">
    <source>
        <dbReference type="Pfam" id="PF02518"/>
    </source>
</evidence>
<dbReference type="Pfam" id="PF02518">
    <property type="entry name" value="HATPase_c"/>
    <property type="match status" value="1"/>
</dbReference>
<dbReference type="InterPro" id="IPR036388">
    <property type="entry name" value="WH-like_DNA-bd_sf"/>
</dbReference>
<evidence type="ECO:0000313" key="4">
    <source>
        <dbReference type="Proteomes" id="UP000033869"/>
    </source>
</evidence>
<proteinExistence type="predicted"/>
<feature type="domain" description="Histidine kinase/HSP90-like ATPase" evidence="1">
    <location>
        <begin position="109"/>
        <end position="231"/>
    </location>
</feature>
<dbReference type="SUPFAM" id="SSF55874">
    <property type="entry name" value="ATPase domain of HSP90 chaperone/DNA topoisomerase II/histidine kinase"/>
    <property type="match status" value="1"/>
</dbReference>
<accession>A0A0G0YGA3</accession>
<dbReference type="PATRIC" id="fig|1618344.3.peg.1179"/>
<dbReference type="InterPro" id="IPR036890">
    <property type="entry name" value="HATPase_C_sf"/>
</dbReference>
<evidence type="ECO:0000313" key="3">
    <source>
        <dbReference type="EMBL" id="KKS08586.1"/>
    </source>
</evidence>
<sequence>MDIKDLITKKIREKGTLKVSDIVDETGFSRAFIQRFFKELQNEGKIILVGRANRAHYVLRGKAKEALKNKVIWDLKNRDLNEDIVWNKIKRETAILADAPENITKILGYAFTVMLNNAIEHSEGTKIRIIFSRDKERILFDISDNGIGIFNNIVQKKKLKNIMEAIQDLLKGKQTTSPEAHSGEGIFFTSKMADRFVIYGSGKKIIFDNSLKDIFVSDNPNRKGTRVFFEIGTRSERNLEDIFREYADESFEFAKTKVVVRLYEMGREYISRSQARRVVSGLDEFKHIVLDFDRVQTVGQGFADEVFRVWQKNNPDIRIEDINTNENVELMINRVRSGI</sequence>
<comment type="caution">
    <text evidence="3">The sequence shown here is derived from an EMBL/GenBank/DDBJ whole genome shotgun (WGS) entry which is preliminary data.</text>
</comment>
<dbReference type="AlphaFoldDB" id="A0A0G0YGA3"/>
<dbReference type="Proteomes" id="UP000033869">
    <property type="component" value="Unassembled WGS sequence"/>
</dbReference>
<reference evidence="3 4" key="1">
    <citation type="journal article" date="2015" name="Nature">
        <title>rRNA introns, odd ribosomes, and small enigmatic genomes across a large radiation of phyla.</title>
        <authorList>
            <person name="Brown C.T."/>
            <person name="Hug L.A."/>
            <person name="Thomas B.C."/>
            <person name="Sharon I."/>
            <person name="Castelle C.J."/>
            <person name="Singh A."/>
            <person name="Wilkins M.J."/>
            <person name="Williams K.H."/>
            <person name="Banfield J.F."/>
        </authorList>
    </citation>
    <scope>NUCLEOTIDE SEQUENCE [LARGE SCALE GENOMIC DNA]</scope>
</reference>
<dbReference type="EMBL" id="LCBL01000008">
    <property type="protein sequence ID" value="KKS08586.1"/>
    <property type="molecule type" value="Genomic_DNA"/>
</dbReference>
<dbReference type="Pfam" id="PF14213">
    <property type="entry name" value="DUF4325"/>
    <property type="match status" value="1"/>
</dbReference>
<dbReference type="InterPro" id="IPR025474">
    <property type="entry name" value="DUF4325"/>
</dbReference>
<dbReference type="Gene3D" id="1.10.10.10">
    <property type="entry name" value="Winged helix-like DNA-binding domain superfamily/Winged helix DNA-binding domain"/>
    <property type="match status" value="1"/>
</dbReference>
<feature type="domain" description="DUF4325" evidence="2">
    <location>
        <begin position="275"/>
        <end position="328"/>
    </location>
</feature>
<evidence type="ECO:0000259" key="2">
    <source>
        <dbReference type="Pfam" id="PF14213"/>
    </source>
</evidence>
<protein>
    <submittedName>
        <fullName evidence="3">Uncharacterized protein</fullName>
    </submittedName>
</protein>
<dbReference type="InterPro" id="IPR003594">
    <property type="entry name" value="HATPase_dom"/>
</dbReference>
<dbReference type="Gene3D" id="3.30.565.10">
    <property type="entry name" value="Histidine kinase-like ATPase, C-terminal domain"/>
    <property type="match status" value="1"/>
</dbReference>
<name>A0A0G0YGA3_UNCC2</name>